<feature type="compositionally biased region" description="Low complexity" evidence="1">
    <location>
        <begin position="266"/>
        <end position="293"/>
    </location>
</feature>
<evidence type="ECO:0000259" key="2">
    <source>
        <dbReference type="Pfam" id="PF18596"/>
    </source>
</evidence>
<organism evidence="3 4">
    <name type="scientific">Byssothecium circinans</name>
    <dbReference type="NCBI Taxonomy" id="147558"/>
    <lineage>
        <taxon>Eukaryota</taxon>
        <taxon>Fungi</taxon>
        <taxon>Dikarya</taxon>
        <taxon>Ascomycota</taxon>
        <taxon>Pezizomycotina</taxon>
        <taxon>Dothideomycetes</taxon>
        <taxon>Pleosporomycetidae</taxon>
        <taxon>Pleosporales</taxon>
        <taxon>Massarineae</taxon>
        <taxon>Massarinaceae</taxon>
        <taxon>Byssothecium</taxon>
    </lineage>
</organism>
<evidence type="ECO:0000313" key="4">
    <source>
        <dbReference type="Proteomes" id="UP000800035"/>
    </source>
</evidence>
<feature type="compositionally biased region" description="Polar residues" evidence="1">
    <location>
        <begin position="301"/>
        <end position="314"/>
    </location>
</feature>
<protein>
    <recommendedName>
        <fullName evidence="2">Sld7 C-terminal domain-containing protein</fullName>
    </recommendedName>
</protein>
<feature type="region of interest" description="Disordered" evidence="1">
    <location>
        <begin position="261"/>
        <end position="332"/>
    </location>
</feature>
<feature type="region of interest" description="Disordered" evidence="1">
    <location>
        <begin position="140"/>
        <end position="159"/>
    </location>
</feature>
<feature type="domain" description="Sld7 C-terminal" evidence="2">
    <location>
        <begin position="326"/>
        <end position="426"/>
    </location>
</feature>
<evidence type="ECO:0000256" key="1">
    <source>
        <dbReference type="SAM" id="MobiDB-lite"/>
    </source>
</evidence>
<feature type="compositionally biased region" description="Basic residues" evidence="1">
    <location>
        <begin position="347"/>
        <end position="356"/>
    </location>
</feature>
<dbReference type="EMBL" id="ML976981">
    <property type="protein sequence ID" value="KAF1961247.1"/>
    <property type="molecule type" value="Genomic_DNA"/>
</dbReference>
<dbReference type="OrthoDB" id="4205424at2759"/>
<proteinExistence type="predicted"/>
<feature type="region of interest" description="Disordered" evidence="1">
    <location>
        <begin position="445"/>
        <end position="467"/>
    </location>
</feature>
<feature type="region of interest" description="Disordered" evidence="1">
    <location>
        <begin position="344"/>
        <end position="375"/>
    </location>
</feature>
<accession>A0A6A5UJJ4</accession>
<evidence type="ECO:0000313" key="3">
    <source>
        <dbReference type="EMBL" id="KAF1961247.1"/>
    </source>
</evidence>
<reference evidence="3" key="1">
    <citation type="journal article" date="2020" name="Stud. Mycol.">
        <title>101 Dothideomycetes genomes: a test case for predicting lifestyles and emergence of pathogens.</title>
        <authorList>
            <person name="Haridas S."/>
            <person name="Albert R."/>
            <person name="Binder M."/>
            <person name="Bloem J."/>
            <person name="Labutti K."/>
            <person name="Salamov A."/>
            <person name="Andreopoulos B."/>
            <person name="Baker S."/>
            <person name="Barry K."/>
            <person name="Bills G."/>
            <person name="Bluhm B."/>
            <person name="Cannon C."/>
            <person name="Castanera R."/>
            <person name="Culley D."/>
            <person name="Daum C."/>
            <person name="Ezra D."/>
            <person name="Gonzalez J."/>
            <person name="Henrissat B."/>
            <person name="Kuo A."/>
            <person name="Liang C."/>
            <person name="Lipzen A."/>
            <person name="Lutzoni F."/>
            <person name="Magnuson J."/>
            <person name="Mondo S."/>
            <person name="Nolan M."/>
            <person name="Ohm R."/>
            <person name="Pangilinan J."/>
            <person name="Park H.-J."/>
            <person name="Ramirez L."/>
            <person name="Alfaro M."/>
            <person name="Sun H."/>
            <person name="Tritt A."/>
            <person name="Yoshinaga Y."/>
            <person name="Zwiers L.-H."/>
            <person name="Turgeon B."/>
            <person name="Goodwin S."/>
            <person name="Spatafora J."/>
            <person name="Crous P."/>
            <person name="Grigoriev I."/>
        </authorList>
    </citation>
    <scope>NUCLEOTIDE SEQUENCE</scope>
    <source>
        <strain evidence="3">CBS 675.92</strain>
    </source>
</reference>
<dbReference type="AlphaFoldDB" id="A0A6A5UJJ4"/>
<feature type="region of interest" description="Disordered" evidence="1">
    <location>
        <begin position="185"/>
        <end position="223"/>
    </location>
</feature>
<name>A0A6A5UJJ4_9PLEO</name>
<sequence>MADIWNGGICLPDGTTINDVGFASHNVPSAPIISTASLRFLSTVDTSRVPLYLAAGPSLDVWTSSEATEEWFASILSSAPTTTAGDVTAQKWWAHARSQAPIGFLAKVKEGHIKATGLRITEILFYGTVTAHSNGAVVLPTPPSSSPEAPQVEGEQEERPELKIHALPLSSDLLYQDALRGIPPLSPALNGSDPHTDIPPQFLPSQHRPDTTPVSPKRKRDLVEEAAAARKKARLAAAAIAKEQESQRAYCHRKSVSTDAKALLFPESRPSSAGSRPPSRPLSRSPSISSDARPLSRKGASESQTKRSTLSQVATVPVQPEEPTTESRNKEALSRVVMTAMRMHGFQQRKKSKSRRGSVAPGIDQEQLSEETAAEEAAKDEEYKLVYHQTYKGAALALRKHITTKPLHSQPDRLRDVVEKLLAIFCTDPLTQPLQNEVSMDPLATPGKGDGLGVPRSTHSRTSPFDMPSTQRIKVVKTAEESVVNTGSPSPIGAGTEQLAAARVLPGTAVLIAMAVPELVGGDDGLAAGSHVVVRRMMNRLEDAIDILWFLDVVWW</sequence>
<gene>
    <name evidence="3" type="ORF">CC80DRAFT_522750</name>
</gene>
<keyword evidence="4" id="KW-1185">Reference proteome</keyword>
<dbReference type="Pfam" id="PF18596">
    <property type="entry name" value="Sld7_C"/>
    <property type="match status" value="1"/>
</dbReference>
<dbReference type="Proteomes" id="UP000800035">
    <property type="component" value="Unassembled WGS sequence"/>
</dbReference>
<dbReference type="InterPro" id="IPR041260">
    <property type="entry name" value="Sld7_C"/>
</dbReference>